<sequence length="153" mass="17514">MSGASNKMKVATSVKEVKDCEGQQPQRIFMYEEGRIGGVDQGQSRKRNIWRSSQGHYIQVPLSCMPTLRILAQNWICGNLTHQKPTRINNKFTNHQCFETLESTSNKSFIEAKTLQQNPSEERSRLPNSLYNLRPVQDHTEQHDLVTKVPLSS</sequence>
<protein>
    <submittedName>
        <fullName evidence="1">Uncharacterized protein</fullName>
    </submittedName>
</protein>
<dbReference type="EMBL" id="CACVKT020005542">
    <property type="protein sequence ID" value="CAC5395547.1"/>
    <property type="molecule type" value="Genomic_DNA"/>
</dbReference>
<evidence type="ECO:0000313" key="1">
    <source>
        <dbReference type="EMBL" id="CAC5395547.1"/>
    </source>
</evidence>
<gene>
    <name evidence="1" type="ORF">MCOR_30209</name>
</gene>
<name>A0A6J8CKA0_MYTCO</name>
<reference evidence="1 2" key="1">
    <citation type="submission" date="2020-06" db="EMBL/GenBank/DDBJ databases">
        <authorList>
            <person name="Li R."/>
            <person name="Bekaert M."/>
        </authorList>
    </citation>
    <scope>NUCLEOTIDE SEQUENCE [LARGE SCALE GENOMIC DNA]</scope>
    <source>
        <strain evidence="2">wild</strain>
    </source>
</reference>
<evidence type="ECO:0000313" key="2">
    <source>
        <dbReference type="Proteomes" id="UP000507470"/>
    </source>
</evidence>
<dbReference type="AlphaFoldDB" id="A0A6J8CKA0"/>
<proteinExistence type="predicted"/>
<organism evidence="1 2">
    <name type="scientific">Mytilus coruscus</name>
    <name type="common">Sea mussel</name>
    <dbReference type="NCBI Taxonomy" id="42192"/>
    <lineage>
        <taxon>Eukaryota</taxon>
        <taxon>Metazoa</taxon>
        <taxon>Spiralia</taxon>
        <taxon>Lophotrochozoa</taxon>
        <taxon>Mollusca</taxon>
        <taxon>Bivalvia</taxon>
        <taxon>Autobranchia</taxon>
        <taxon>Pteriomorphia</taxon>
        <taxon>Mytilida</taxon>
        <taxon>Mytiloidea</taxon>
        <taxon>Mytilidae</taxon>
        <taxon>Mytilinae</taxon>
        <taxon>Mytilus</taxon>
    </lineage>
</organism>
<keyword evidence="2" id="KW-1185">Reference proteome</keyword>
<dbReference type="Proteomes" id="UP000507470">
    <property type="component" value="Unassembled WGS sequence"/>
</dbReference>
<accession>A0A6J8CKA0</accession>